<dbReference type="EMBL" id="UOFG01000159">
    <property type="protein sequence ID" value="VAW61950.1"/>
    <property type="molecule type" value="Genomic_DNA"/>
</dbReference>
<dbReference type="PANTHER" id="PTHR30195">
    <property type="entry name" value="TYPE I SITE-SPECIFIC DEOXYRIBONUCLEASE PROTEIN SUBUNIT M AND R"/>
    <property type="match status" value="1"/>
</dbReference>
<name>A0A3B0XBG9_9ZZZZ</name>
<evidence type="ECO:0000256" key="2">
    <source>
        <dbReference type="SAM" id="Coils"/>
    </source>
</evidence>
<accession>A0A3B0XBG9</accession>
<dbReference type="CDD" id="cd18800">
    <property type="entry name" value="SF2_C_EcoR124I-like"/>
    <property type="match status" value="1"/>
</dbReference>
<organism evidence="4">
    <name type="scientific">hydrothermal vent metagenome</name>
    <dbReference type="NCBI Taxonomy" id="652676"/>
    <lineage>
        <taxon>unclassified sequences</taxon>
        <taxon>metagenomes</taxon>
        <taxon>ecological metagenomes</taxon>
    </lineage>
</organism>
<proteinExistence type="predicted"/>
<feature type="non-terminal residue" evidence="4">
    <location>
        <position position="1"/>
    </location>
</feature>
<protein>
    <submittedName>
        <fullName evidence="4">Type I restriction-modification system, restriction subunit R</fullName>
        <ecNumber evidence="4">3.1.21.3</ecNumber>
    </submittedName>
</protein>
<dbReference type="EC" id="3.1.21.3" evidence="4"/>
<evidence type="ECO:0000256" key="1">
    <source>
        <dbReference type="ARBA" id="ARBA00022747"/>
    </source>
</evidence>
<dbReference type="AlphaFoldDB" id="A0A3B0XBG9"/>
<keyword evidence="2" id="KW-0175">Coiled coil</keyword>
<dbReference type="PANTHER" id="PTHR30195:SF15">
    <property type="entry name" value="TYPE I RESTRICTION ENZYME HINDI ENDONUCLEASE SUBUNIT"/>
    <property type="match status" value="1"/>
</dbReference>
<reference evidence="4" key="1">
    <citation type="submission" date="2018-06" db="EMBL/GenBank/DDBJ databases">
        <authorList>
            <person name="Zhirakovskaya E."/>
        </authorList>
    </citation>
    <scope>NUCLEOTIDE SEQUENCE</scope>
</reference>
<dbReference type="InterPro" id="IPR051268">
    <property type="entry name" value="Type-I_R_enzyme_R_subunit"/>
</dbReference>
<evidence type="ECO:0000259" key="3">
    <source>
        <dbReference type="Pfam" id="PF22679"/>
    </source>
</evidence>
<sequence length="488" mass="55166">ALKERVELLKSEPETDDVLIKKVSFLKAAVVISGDGTNEAAYITESRKQAKACNAVDNFCRSFDMEDPDKANTGIAFLIICDMLLTGFDAPIEQVMYLDKKIREHTLLQAIARTNRVKKGKKRGYVVDYIGLTDNLTEALTLYAATDEQQELAQGLKSITSEMPVLEERYQRLLQLFTDNKIEQVDDFVQGRLPDIEADAAVVHCAVRLLKDEKIRADFYVYLKKFLMSLDIILPNKAAHPYRTPAKRFGYILRVAKERYKDTSLNLGDAGQKVKDLINEHLISLGINPKVPPVELLSEDFIANLNKHADGNAEAKASEMEHAIRKHCTVHNDEDPAFYKSLSEKVENLIEQHQDQWEKLAEELEKLRTEAVEGRNSGEEGMSKEATTFYEHIANEAFDKGEVPAEAKAKMKLLMEAIVETLQDSIGSIDFWNNADKQKKTRSDIKTALTLTGIKELKQNRERVAVEIMKLAKNRHDELVKDIAGVNE</sequence>
<dbReference type="GO" id="GO:0009307">
    <property type="term" value="P:DNA restriction-modification system"/>
    <property type="evidence" value="ECO:0007669"/>
    <property type="project" value="UniProtKB-KW"/>
</dbReference>
<keyword evidence="1" id="KW-0680">Restriction system</keyword>
<dbReference type="Gene3D" id="3.40.50.300">
    <property type="entry name" value="P-loop containing nucleotide triphosphate hydrolases"/>
    <property type="match status" value="1"/>
</dbReference>
<evidence type="ECO:0000313" key="4">
    <source>
        <dbReference type="EMBL" id="VAW61950.1"/>
    </source>
</evidence>
<dbReference type="InterPro" id="IPR055180">
    <property type="entry name" value="HsdR_RecA-like_helicase_dom_2"/>
</dbReference>
<dbReference type="InterPro" id="IPR027417">
    <property type="entry name" value="P-loop_NTPase"/>
</dbReference>
<gene>
    <name evidence="4" type="ORF">MNBD_GAMMA11-1653</name>
</gene>
<dbReference type="GO" id="GO:0009035">
    <property type="term" value="F:type I site-specific deoxyribonuclease activity"/>
    <property type="evidence" value="ECO:0007669"/>
    <property type="project" value="UniProtKB-EC"/>
</dbReference>
<feature type="domain" description="Restriction endonuclease type I HsdR second RecA-like helicase" evidence="3">
    <location>
        <begin position="54"/>
        <end position="129"/>
    </location>
</feature>
<feature type="coiled-coil region" evidence="2">
    <location>
        <begin position="343"/>
        <end position="370"/>
    </location>
</feature>
<keyword evidence="4" id="KW-0378">Hydrolase</keyword>
<dbReference type="Pfam" id="PF22679">
    <property type="entry name" value="T1R_D3-like"/>
    <property type="match status" value="1"/>
</dbReference>